<evidence type="ECO:0000256" key="4">
    <source>
        <dbReference type="SAM" id="Phobius"/>
    </source>
</evidence>
<gene>
    <name evidence="6" type="ORF">CCR75_005835</name>
</gene>
<evidence type="ECO:0000313" key="6">
    <source>
        <dbReference type="EMBL" id="TDH68449.1"/>
    </source>
</evidence>
<dbReference type="CDD" id="cd00024">
    <property type="entry name" value="CD_CSD"/>
    <property type="match status" value="1"/>
</dbReference>
<dbReference type="RefSeq" id="XP_067817948.1">
    <property type="nucleotide sequence ID" value="XM_067963910.1"/>
</dbReference>
<feature type="compositionally biased region" description="Basic residues" evidence="3">
    <location>
        <begin position="69"/>
        <end position="94"/>
    </location>
</feature>
<protein>
    <recommendedName>
        <fullName evidence="5">Chromo domain-containing protein</fullName>
    </recommendedName>
</protein>
<evidence type="ECO:0000259" key="5">
    <source>
        <dbReference type="PROSITE" id="PS50013"/>
    </source>
</evidence>
<keyword evidence="2" id="KW-0539">Nucleus</keyword>
<comment type="caution">
    <text evidence="6">The sequence shown here is derived from an EMBL/GenBank/DDBJ whole genome shotgun (WGS) entry which is preliminary data.</text>
</comment>
<keyword evidence="4" id="KW-1133">Transmembrane helix</keyword>
<keyword evidence="7" id="KW-1185">Reference proteome</keyword>
<evidence type="ECO:0000313" key="7">
    <source>
        <dbReference type="Proteomes" id="UP000294530"/>
    </source>
</evidence>
<name>A0A976FKZ2_BRELC</name>
<dbReference type="PROSITE" id="PS50013">
    <property type="entry name" value="CHROMO_2"/>
    <property type="match status" value="1"/>
</dbReference>
<dbReference type="KEGG" id="blac:94349581"/>
<feature type="compositionally biased region" description="Basic and acidic residues" evidence="3">
    <location>
        <begin position="224"/>
        <end position="234"/>
    </location>
</feature>
<feature type="compositionally biased region" description="Polar residues" evidence="3">
    <location>
        <begin position="154"/>
        <end position="168"/>
    </location>
</feature>
<feature type="domain" description="Chromo" evidence="5">
    <location>
        <begin position="3"/>
        <end position="64"/>
    </location>
</feature>
<proteinExistence type="predicted"/>
<feature type="transmembrane region" description="Helical" evidence="4">
    <location>
        <begin position="346"/>
        <end position="367"/>
    </location>
</feature>
<accession>A0A976FKZ2</accession>
<dbReference type="SUPFAM" id="SSF54160">
    <property type="entry name" value="Chromo domain-like"/>
    <property type="match status" value="1"/>
</dbReference>
<dbReference type="Gene3D" id="2.40.50.40">
    <property type="match status" value="1"/>
</dbReference>
<dbReference type="PANTHER" id="PTHR22812">
    <property type="entry name" value="CHROMOBOX PROTEIN"/>
    <property type="match status" value="1"/>
</dbReference>
<feature type="transmembrane region" description="Helical" evidence="4">
    <location>
        <begin position="404"/>
        <end position="423"/>
    </location>
</feature>
<reference evidence="6 7" key="1">
    <citation type="journal article" date="2021" name="Genome Biol.">
        <title>AFLAP: assembly-free linkage analysis pipeline using k-mers from genome sequencing data.</title>
        <authorList>
            <person name="Fletcher K."/>
            <person name="Zhang L."/>
            <person name="Gil J."/>
            <person name="Han R."/>
            <person name="Cavanaugh K."/>
            <person name="Michelmore R."/>
        </authorList>
    </citation>
    <scope>NUCLEOTIDE SEQUENCE [LARGE SCALE GENOMIC DNA]</scope>
    <source>
        <strain evidence="6 7">SF5</strain>
    </source>
</reference>
<keyword evidence="4" id="KW-0472">Membrane</keyword>
<feature type="transmembrane region" description="Helical" evidence="4">
    <location>
        <begin position="379"/>
        <end position="398"/>
    </location>
</feature>
<dbReference type="OrthoDB" id="2447764at2759"/>
<feature type="transmembrane region" description="Helical" evidence="4">
    <location>
        <begin position="292"/>
        <end position="309"/>
    </location>
</feature>
<evidence type="ECO:0000256" key="3">
    <source>
        <dbReference type="SAM" id="MobiDB-lite"/>
    </source>
</evidence>
<comment type="subcellular location">
    <subcellularLocation>
        <location evidence="1">Nucleus</location>
    </subcellularLocation>
</comment>
<dbReference type="AlphaFoldDB" id="A0A976FKZ2"/>
<dbReference type="GO" id="GO:0005634">
    <property type="term" value="C:nucleus"/>
    <property type="evidence" value="ECO:0007669"/>
    <property type="project" value="UniProtKB-SubCell"/>
</dbReference>
<dbReference type="InterPro" id="IPR051219">
    <property type="entry name" value="Heterochromatin_chromo-domain"/>
</dbReference>
<dbReference type="InterPro" id="IPR016197">
    <property type="entry name" value="Chromo-like_dom_sf"/>
</dbReference>
<dbReference type="InterPro" id="IPR023780">
    <property type="entry name" value="Chromo_domain"/>
</dbReference>
<dbReference type="GeneID" id="94349581"/>
<feature type="region of interest" description="Disordered" evidence="3">
    <location>
        <begin position="56"/>
        <end position="172"/>
    </location>
</feature>
<evidence type="ECO:0000256" key="1">
    <source>
        <dbReference type="ARBA" id="ARBA00004123"/>
    </source>
</evidence>
<feature type="compositionally biased region" description="Basic and acidic residues" evidence="3">
    <location>
        <begin position="104"/>
        <end position="143"/>
    </location>
</feature>
<dbReference type="Pfam" id="PF00385">
    <property type="entry name" value="Chromo"/>
    <property type="match status" value="1"/>
</dbReference>
<organism evidence="6 7">
    <name type="scientific">Bremia lactucae</name>
    <name type="common">Lettuce downy mildew</name>
    <dbReference type="NCBI Taxonomy" id="4779"/>
    <lineage>
        <taxon>Eukaryota</taxon>
        <taxon>Sar</taxon>
        <taxon>Stramenopiles</taxon>
        <taxon>Oomycota</taxon>
        <taxon>Peronosporomycetes</taxon>
        <taxon>Peronosporales</taxon>
        <taxon>Peronosporaceae</taxon>
        <taxon>Bremia</taxon>
    </lineage>
</organism>
<dbReference type="Proteomes" id="UP000294530">
    <property type="component" value="Unassembled WGS sequence"/>
</dbReference>
<dbReference type="EMBL" id="SHOA02000016">
    <property type="protein sequence ID" value="TDH68449.1"/>
    <property type="molecule type" value="Genomic_DNA"/>
</dbReference>
<evidence type="ECO:0000256" key="2">
    <source>
        <dbReference type="ARBA" id="ARBA00023242"/>
    </source>
</evidence>
<dbReference type="SMART" id="SM00298">
    <property type="entry name" value="CHROMO"/>
    <property type="match status" value="1"/>
</dbReference>
<feature type="transmembrane region" description="Helical" evidence="4">
    <location>
        <begin position="262"/>
        <end position="280"/>
    </location>
</feature>
<feature type="region of interest" description="Disordered" evidence="3">
    <location>
        <begin position="213"/>
        <end position="246"/>
    </location>
</feature>
<dbReference type="InterPro" id="IPR000953">
    <property type="entry name" value="Chromo/chromo_shadow_dom"/>
</dbReference>
<sequence length="432" mass="48596">MPDDIERIVDRKLIKQRVHYLVVWKGFEQENNTWESRIDLMADGYSDVIKDYEDQRKQELQNSTPRGRSPSRLRSKSPRRSKSPGRTRGRRSRSRSVSVNRKVRANDDEKENKASEREENSSKITDTRQRTSPRNIDKSDGLDGKSSLRHRSSRIQASTETSSSTQFVSRLDDEDDSVITRSTMVALTPQVRELAYSSMEINNKKPMTLMYEEDEDSDVSYKQQDAKKNAKRENSNASSYHYKHENSEPSGLVARVVNSGHLASFLSTAAVVGSLMASQLLPHEAEEEMDIWRSWLSFVIPVVALLLFFHQKDARSSAKWIATGLAWRAAAELLLLIGVTPRQFEMMIAISVILANVSLLNALVSILRNGKHEHNNSALALVTVGITSLFISDSLVIISGNSELQSRVILMSMAVLTIALSPIPTMSSEDDN</sequence>
<keyword evidence="4" id="KW-0812">Transmembrane</keyword>